<dbReference type="AlphaFoldDB" id="A0A2S3ZGH8"/>
<dbReference type="Gene3D" id="1.10.10.10">
    <property type="entry name" value="Winged helix-like DNA-binding domain superfamily/Winged helix DNA-binding domain"/>
    <property type="match status" value="1"/>
</dbReference>
<dbReference type="EMBL" id="PPXF01000037">
    <property type="protein sequence ID" value="POH66409.1"/>
    <property type="molecule type" value="Genomic_DNA"/>
</dbReference>
<protein>
    <recommendedName>
        <fullName evidence="1">HTH marR-type domain-containing protein</fullName>
    </recommendedName>
</protein>
<dbReference type="GO" id="GO:0003700">
    <property type="term" value="F:DNA-binding transcription factor activity"/>
    <property type="evidence" value="ECO:0007669"/>
    <property type="project" value="InterPro"/>
</dbReference>
<dbReference type="OrthoDB" id="3838033at2"/>
<dbReference type="InterPro" id="IPR036388">
    <property type="entry name" value="WH-like_DNA-bd_sf"/>
</dbReference>
<evidence type="ECO:0000313" key="2">
    <source>
        <dbReference type="EMBL" id="POH66409.1"/>
    </source>
</evidence>
<feature type="domain" description="HTH marR-type" evidence="1">
    <location>
        <begin position="19"/>
        <end position="65"/>
    </location>
</feature>
<accession>A0A2S3ZGH8</accession>
<dbReference type="Proteomes" id="UP000237104">
    <property type="component" value="Unassembled WGS sequence"/>
</dbReference>
<dbReference type="Pfam" id="PF12802">
    <property type="entry name" value="MarR_2"/>
    <property type="match status" value="1"/>
</dbReference>
<dbReference type="RefSeq" id="WP_103430868.1">
    <property type="nucleotide sequence ID" value="NZ_PPXF01000037.1"/>
</dbReference>
<evidence type="ECO:0000259" key="1">
    <source>
        <dbReference type="Pfam" id="PF12802"/>
    </source>
</evidence>
<comment type="caution">
    <text evidence="2">The sequence shown here is derived from an EMBL/GenBank/DDBJ whole genome shotgun (WGS) entry which is preliminary data.</text>
</comment>
<dbReference type="SUPFAM" id="SSF46785">
    <property type="entry name" value="Winged helix' DNA-binding domain"/>
    <property type="match status" value="1"/>
</dbReference>
<evidence type="ECO:0000313" key="3">
    <source>
        <dbReference type="Proteomes" id="UP000237104"/>
    </source>
</evidence>
<sequence length="92" mass="10099">MSDSVDKKSKLLFNNIYVLRVAGAIGASDGEVDSKALQDQLDLGQSAVQRVLKVLEGVGLVERVERTTRTEPLVYQRVSHPFWDAVSELANA</sequence>
<organism evidence="2 3">
    <name type="scientific">Cryobacterium zongtaii</name>
    <dbReference type="NCBI Taxonomy" id="1259217"/>
    <lineage>
        <taxon>Bacteria</taxon>
        <taxon>Bacillati</taxon>
        <taxon>Actinomycetota</taxon>
        <taxon>Actinomycetes</taxon>
        <taxon>Micrococcales</taxon>
        <taxon>Microbacteriaceae</taxon>
        <taxon>Cryobacterium</taxon>
    </lineage>
</organism>
<gene>
    <name evidence="2" type="ORF">C3B59_08265</name>
</gene>
<reference evidence="2 3" key="1">
    <citation type="submission" date="2018-01" db="EMBL/GenBank/DDBJ databases">
        <title>Cryobacterium sp. nov., from glaciers in China.</title>
        <authorList>
            <person name="Liu Q."/>
            <person name="Xin Y.-H."/>
        </authorList>
    </citation>
    <scope>NUCLEOTIDE SEQUENCE [LARGE SCALE GENOMIC DNA]</scope>
    <source>
        <strain evidence="2 3">TMB1-8</strain>
    </source>
</reference>
<dbReference type="InterPro" id="IPR036390">
    <property type="entry name" value="WH_DNA-bd_sf"/>
</dbReference>
<name>A0A2S3ZGH8_9MICO</name>
<dbReference type="InterPro" id="IPR000835">
    <property type="entry name" value="HTH_MarR-typ"/>
</dbReference>
<proteinExistence type="predicted"/>